<dbReference type="SUPFAM" id="SSF81383">
    <property type="entry name" value="F-box domain"/>
    <property type="match status" value="1"/>
</dbReference>
<sequence>MASVSSSRSSPIGKLPVDVFDSILSILNEEDRDTLKNCSSVTKQWHDRCVRIIFSSLDINNKNTNAFPAFQTWLSINVDAAAVVKTLRIWKLPVEIDVDQLASVLAPLAGLQNLTLQFIREPQSQIKSSSPLSIQGPRSRSLNTLELLLPSEANRSMLAALTVICLFDTINTVGMQGFSSLKPDLRSTEGLTKVHQLRLQYLPQACASEEMNMFSGIMTSAHLRSLYLECHSPSSWDGLRILSQTFVNLKFVDLDLVQLKNCVKDVDWTTLWKALSSCAQLQRLRINPPSLVDALVTAPSKLFQTSLTSGGCWEVLRELVIGPGYSPRAESLPNRIQRMLWDLPGIVRHDLRGPFPNLDTVTVEVPLSAPMQKRDENGRSNGLAAPTVVSSEQVKSAIVRALPSLQEEGLLRITVIGRT</sequence>
<reference evidence="1" key="1">
    <citation type="submission" date="2019-01" db="EMBL/GenBank/DDBJ databases">
        <title>Draft genome sequences of three monokaryotic isolates of the white-rot basidiomycete fungus Dichomitus squalens.</title>
        <authorList>
            <consortium name="DOE Joint Genome Institute"/>
            <person name="Lopez S.C."/>
            <person name="Andreopoulos B."/>
            <person name="Pangilinan J."/>
            <person name="Lipzen A."/>
            <person name="Riley R."/>
            <person name="Ahrendt S."/>
            <person name="Ng V."/>
            <person name="Barry K."/>
            <person name="Daum C."/>
            <person name="Grigoriev I.V."/>
            <person name="Hilden K.S."/>
            <person name="Makela M.R."/>
            <person name="de Vries R.P."/>
        </authorList>
    </citation>
    <scope>NUCLEOTIDE SEQUENCE [LARGE SCALE GENOMIC DNA]</scope>
    <source>
        <strain evidence="1">OM18370.1</strain>
    </source>
</reference>
<dbReference type="Proteomes" id="UP000292957">
    <property type="component" value="Unassembled WGS sequence"/>
</dbReference>
<dbReference type="InterPro" id="IPR032675">
    <property type="entry name" value="LRR_dom_sf"/>
</dbReference>
<dbReference type="Gene3D" id="3.80.10.10">
    <property type="entry name" value="Ribonuclease Inhibitor"/>
    <property type="match status" value="1"/>
</dbReference>
<evidence type="ECO:0000313" key="1">
    <source>
        <dbReference type="EMBL" id="TBU31508.1"/>
    </source>
</evidence>
<dbReference type="SUPFAM" id="SSF52047">
    <property type="entry name" value="RNI-like"/>
    <property type="match status" value="1"/>
</dbReference>
<dbReference type="OrthoDB" id="2758310at2759"/>
<name>A0A4Q9MW30_9APHY</name>
<accession>A0A4Q9MW30</accession>
<protein>
    <recommendedName>
        <fullName evidence="2">F-box domain-containing protein</fullName>
    </recommendedName>
</protein>
<dbReference type="AlphaFoldDB" id="A0A4Q9MW30"/>
<evidence type="ECO:0008006" key="2">
    <source>
        <dbReference type="Google" id="ProtNLM"/>
    </source>
</evidence>
<dbReference type="EMBL" id="ML143399">
    <property type="protein sequence ID" value="TBU31508.1"/>
    <property type="molecule type" value="Genomic_DNA"/>
</dbReference>
<proteinExistence type="predicted"/>
<gene>
    <name evidence="1" type="ORF">BD311DRAFT_822138</name>
</gene>
<dbReference type="InterPro" id="IPR036047">
    <property type="entry name" value="F-box-like_dom_sf"/>
</dbReference>
<organism evidence="1">
    <name type="scientific">Dichomitus squalens</name>
    <dbReference type="NCBI Taxonomy" id="114155"/>
    <lineage>
        <taxon>Eukaryota</taxon>
        <taxon>Fungi</taxon>
        <taxon>Dikarya</taxon>
        <taxon>Basidiomycota</taxon>
        <taxon>Agaricomycotina</taxon>
        <taxon>Agaricomycetes</taxon>
        <taxon>Polyporales</taxon>
        <taxon>Polyporaceae</taxon>
        <taxon>Dichomitus</taxon>
    </lineage>
</organism>